<evidence type="ECO:0000256" key="5">
    <source>
        <dbReference type="ARBA" id="ARBA00022617"/>
    </source>
</evidence>
<comment type="similarity">
    <text evidence="4 14">Belongs to the cytochrome P450 family.</text>
</comment>
<dbReference type="GO" id="GO:0005506">
    <property type="term" value="F:iron ion binding"/>
    <property type="evidence" value="ECO:0007669"/>
    <property type="project" value="InterPro"/>
</dbReference>
<keyword evidence="12 16" id="KW-0472">Membrane</keyword>
<dbReference type="PROSITE" id="PS00086">
    <property type="entry name" value="CYTOCHROME_P450"/>
    <property type="match status" value="1"/>
</dbReference>
<keyword evidence="8 16" id="KW-1133">Transmembrane helix</keyword>
<evidence type="ECO:0000256" key="15">
    <source>
        <dbReference type="SAM" id="MobiDB-lite"/>
    </source>
</evidence>
<dbReference type="Gene3D" id="1.10.630.10">
    <property type="entry name" value="Cytochrome P450"/>
    <property type="match status" value="1"/>
</dbReference>
<dbReference type="PANTHER" id="PTHR46300">
    <property type="entry name" value="P450, PUTATIVE (EUROFUNG)-RELATED-RELATED"/>
    <property type="match status" value="1"/>
</dbReference>
<evidence type="ECO:0000256" key="1">
    <source>
        <dbReference type="ARBA" id="ARBA00001971"/>
    </source>
</evidence>
<comment type="cofactor">
    <cofactor evidence="1 13">
        <name>heme</name>
        <dbReference type="ChEBI" id="CHEBI:30413"/>
    </cofactor>
</comment>
<dbReference type="GO" id="GO:0016705">
    <property type="term" value="F:oxidoreductase activity, acting on paired donors, with incorporation or reduction of molecular oxygen"/>
    <property type="evidence" value="ECO:0007669"/>
    <property type="project" value="InterPro"/>
</dbReference>
<comment type="pathway">
    <text evidence="3">Secondary metabolite biosynthesis.</text>
</comment>
<dbReference type="EMBL" id="AB597834">
    <property type="protein sequence ID" value="BAL05121.1"/>
    <property type="molecule type" value="mRNA"/>
</dbReference>
<dbReference type="GO" id="GO:0016020">
    <property type="term" value="C:membrane"/>
    <property type="evidence" value="ECO:0007669"/>
    <property type="project" value="UniProtKB-SubCell"/>
</dbReference>
<name>G5EJQ9_PHACH</name>
<dbReference type="InterPro" id="IPR017972">
    <property type="entry name" value="Cyt_P450_CS"/>
</dbReference>
<dbReference type="CDD" id="cd11065">
    <property type="entry name" value="CYP64-like"/>
    <property type="match status" value="1"/>
</dbReference>
<evidence type="ECO:0000256" key="9">
    <source>
        <dbReference type="ARBA" id="ARBA00023002"/>
    </source>
</evidence>
<protein>
    <submittedName>
        <fullName evidence="17">Cytochrome P450</fullName>
    </submittedName>
</protein>
<evidence type="ECO:0000256" key="7">
    <source>
        <dbReference type="ARBA" id="ARBA00022723"/>
    </source>
</evidence>
<dbReference type="Pfam" id="PF00067">
    <property type="entry name" value="p450"/>
    <property type="match status" value="1"/>
</dbReference>
<feature type="transmembrane region" description="Helical" evidence="16">
    <location>
        <begin position="6"/>
        <end position="22"/>
    </location>
</feature>
<keyword evidence="11 14" id="KW-0503">Monooxygenase</keyword>
<evidence type="ECO:0000256" key="12">
    <source>
        <dbReference type="ARBA" id="ARBA00023136"/>
    </source>
</evidence>
<evidence type="ECO:0000256" key="6">
    <source>
        <dbReference type="ARBA" id="ARBA00022692"/>
    </source>
</evidence>
<evidence type="ECO:0000313" key="17">
    <source>
        <dbReference type="EMBL" id="BAL05121.1"/>
    </source>
</evidence>
<dbReference type="AlphaFoldDB" id="G5EJQ9"/>
<dbReference type="InterPro" id="IPR036396">
    <property type="entry name" value="Cyt_P450_sf"/>
</dbReference>
<evidence type="ECO:0000256" key="3">
    <source>
        <dbReference type="ARBA" id="ARBA00005179"/>
    </source>
</evidence>
<sequence length="524" mass="59110">MLDRSVLLPCLVGIVAAIIIVSRRGSERYRFPPGPKPLPLIGNLLDAPTDLGWYTYAKWARQYDSDIIHFEVFGQHFYILNSVRVAKDLLERRSQVYADRQQSVMVQELTGWHRVFSMKAYGESWRQQRRLFHQHFRQQAIPEYHAELTNGARMLLRSFLESPDHFLEHIRHISGGTILAVLYGIDVDKYSAERMESIEKAIEIVTEIADGGVYLVDFIPLLKYLPTWFPGAGFKRRAAEWRIHVETMFEAPYGDVKRDMKLGTAKPCVATKLMSAFGDKAEDPEIEELLICVTGTAYAASDTIVFAMIAFVRAMMVFPEVQCKAQQELDRVVGRDRLPVISDQASLPYLAAVTKELLRWHPITPIAVPHKSTTDDWYDGYYVAAGSIVIANVWAMFRDEERYPDPEAFRPERFLTAEGALDPAVPDPVEVFGFGRRMCAGRHYVDAALFLAMAHVLHALTIEKPRDAQGNVVEPPPGYALSRLFWCVAANASASVDEVDDDGSAGFAGRRSHLRQTSSRGLKG</sequence>
<reference evidence="17" key="1">
    <citation type="submission" date="2010-10" db="EMBL/GenBank/DDBJ databases">
        <title>Phanerochaete chrysosporium cytochrome P450.</title>
        <authorList>
            <person name="Hirosue S."/>
            <person name="Hiratsuka N."/>
            <person name="Ichinose H."/>
            <person name="Wariishi H."/>
        </authorList>
    </citation>
    <scope>NUCLEOTIDE SEQUENCE</scope>
    <source>
        <strain evidence="17">ATCC 34541</strain>
    </source>
</reference>
<comment type="subcellular location">
    <subcellularLocation>
        <location evidence="2">Membrane</location>
        <topology evidence="2">Single-pass membrane protein</topology>
    </subcellularLocation>
</comment>
<feature type="binding site" description="axial binding residue" evidence="13">
    <location>
        <position position="439"/>
    </location>
    <ligand>
        <name>heme</name>
        <dbReference type="ChEBI" id="CHEBI:30413"/>
    </ligand>
    <ligandPart>
        <name>Fe</name>
        <dbReference type="ChEBI" id="CHEBI:18248"/>
    </ligandPart>
</feature>
<organism evidence="17">
    <name type="scientific">Phanerodontia chrysosporium</name>
    <name type="common">White-rot fungus</name>
    <name type="synonym">Sporotrichum pruinosum</name>
    <dbReference type="NCBI Taxonomy" id="2822231"/>
    <lineage>
        <taxon>Eukaryota</taxon>
        <taxon>Fungi</taxon>
        <taxon>Dikarya</taxon>
        <taxon>Basidiomycota</taxon>
        <taxon>Agaricomycotina</taxon>
        <taxon>Agaricomycetes</taxon>
        <taxon>Polyporales</taxon>
        <taxon>Phanerochaetaceae</taxon>
        <taxon>Phanerodontia</taxon>
    </lineage>
</organism>
<evidence type="ECO:0000256" key="13">
    <source>
        <dbReference type="PIRSR" id="PIRSR602401-1"/>
    </source>
</evidence>
<gene>
    <name evidence="17" type="primary">PcCYP_24j2</name>
</gene>
<evidence type="ECO:0000256" key="4">
    <source>
        <dbReference type="ARBA" id="ARBA00010617"/>
    </source>
</evidence>
<evidence type="ECO:0000256" key="11">
    <source>
        <dbReference type="ARBA" id="ARBA00023033"/>
    </source>
</evidence>
<dbReference type="SUPFAM" id="SSF48264">
    <property type="entry name" value="Cytochrome P450"/>
    <property type="match status" value="1"/>
</dbReference>
<feature type="compositionally biased region" description="Polar residues" evidence="15">
    <location>
        <begin position="515"/>
        <end position="524"/>
    </location>
</feature>
<feature type="region of interest" description="Disordered" evidence="15">
    <location>
        <begin position="500"/>
        <end position="524"/>
    </location>
</feature>
<evidence type="ECO:0000256" key="2">
    <source>
        <dbReference type="ARBA" id="ARBA00004167"/>
    </source>
</evidence>
<evidence type="ECO:0000256" key="14">
    <source>
        <dbReference type="RuleBase" id="RU000461"/>
    </source>
</evidence>
<accession>G5EJQ9</accession>
<evidence type="ECO:0000256" key="10">
    <source>
        <dbReference type="ARBA" id="ARBA00023004"/>
    </source>
</evidence>
<proteinExistence type="evidence at transcript level"/>
<keyword evidence="10 13" id="KW-0408">Iron</keyword>
<evidence type="ECO:0000256" key="8">
    <source>
        <dbReference type="ARBA" id="ARBA00022989"/>
    </source>
</evidence>
<dbReference type="GO" id="GO:0004497">
    <property type="term" value="F:monooxygenase activity"/>
    <property type="evidence" value="ECO:0007669"/>
    <property type="project" value="UniProtKB-KW"/>
</dbReference>
<keyword evidence="7 13" id="KW-0479">Metal-binding</keyword>
<keyword evidence="9 14" id="KW-0560">Oxidoreductase</keyword>
<dbReference type="PRINTS" id="PR00463">
    <property type="entry name" value="EP450I"/>
</dbReference>
<dbReference type="GO" id="GO:0020037">
    <property type="term" value="F:heme binding"/>
    <property type="evidence" value="ECO:0007669"/>
    <property type="project" value="InterPro"/>
</dbReference>
<evidence type="ECO:0000256" key="16">
    <source>
        <dbReference type="SAM" id="Phobius"/>
    </source>
</evidence>
<dbReference type="InterPro" id="IPR001128">
    <property type="entry name" value="Cyt_P450"/>
</dbReference>
<dbReference type="PANTHER" id="PTHR46300:SF7">
    <property type="entry name" value="P450, PUTATIVE (EUROFUNG)-RELATED"/>
    <property type="match status" value="1"/>
</dbReference>
<keyword evidence="6 16" id="KW-0812">Transmembrane</keyword>
<dbReference type="InterPro" id="IPR002401">
    <property type="entry name" value="Cyt_P450_E_grp-I"/>
</dbReference>
<dbReference type="InterPro" id="IPR050364">
    <property type="entry name" value="Cytochrome_P450_fung"/>
</dbReference>
<keyword evidence="5 13" id="KW-0349">Heme</keyword>
<dbReference type="VEuPathDB" id="FungiDB:AGR57_1153"/>